<protein>
    <submittedName>
        <fullName evidence="1">Uncharacterized protein</fullName>
    </submittedName>
</protein>
<dbReference type="EMBL" id="JAYRBN010000110">
    <property type="protein sequence ID" value="KAL2725770.1"/>
    <property type="molecule type" value="Genomic_DNA"/>
</dbReference>
<gene>
    <name evidence="1" type="ORF">V1477_018208</name>
</gene>
<proteinExistence type="predicted"/>
<evidence type="ECO:0000313" key="2">
    <source>
        <dbReference type="Proteomes" id="UP001607303"/>
    </source>
</evidence>
<organism evidence="1 2">
    <name type="scientific">Vespula maculifrons</name>
    <name type="common">Eastern yellow jacket</name>
    <name type="synonym">Wasp</name>
    <dbReference type="NCBI Taxonomy" id="7453"/>
    <lineage>
        <taxon>Eukaryota</taxon>
        <taxon>Metazoa</taxon>
        <taxon>Ecdysozoa</taxon>
        <taxon>Arthropoda</taxon>
        <taxon>Hexapoda</taxon>
        <taxon>Insecta</taxon>
        <taxon>Pterygota</taxon>
        <taxon>Neoptera</taxon>
        <taxon>Endopterygota</taxon>
        <taxon>Hymenoptera</taxon>
        <taxon>Apocrita</taxon>
        <taxon>Aculeata</taxon>
        <taxon>Vespoidea</taxon>
        <taxon>Vespidae</taxon>
        <taxon>Vespinae</taxon>
        <taxon>Vespula</taxon>
    </lineage>
</organism>
<comment type="caution">
    <text evidence="1">The sequence shown here is derived from an EMBL/GenBank/DDBJ whole genome shotgun (WGS) entry which is preliminary data.</text>
</comment>
<sequence length="89" mass="10741">MIILIAQDYLLFMINICSKDRKPNIPEIRKNDYFSMNIENKLLCLHYDKISFGFNLKRYKERMILDVKASTRQSQMYFLLDKFCLSIYA</sequence>
<keyword evidence="2" id="KW-1185">Reference proteome</keyword>
<evidence type="ECO:0000313" key="1">
    <source>
        <dbReference type="EMBL" id="KAL2725770.1"/>
    </source>
</evidence>
<dbReference type="AlphaFoldDB" id="A0ABD2B0N2"/>
<dbReference type="Proteomes" id="UP001607303">
    <property type="component" value="Unassembled WGS sequence"/>
</dbReference>
<name>A0ABD2B0N2_VESMC</name>
<accession>A0ABD2B0N2</accession>
<reference evidence="1 2" key="1">
    <citation type="journal article" date="2024" name="Ann. Entomol. Soc. Am.">
        <title>Genomic analyses of the southern and eastern yellowjacket wasps (Hymenoptera: Vespidae) reveal evolutionary signatures of social life.</title>
        <authorList>
            <person name="Catto M.A."/>
            <person name="Caine P.B."/>
            <person name="Orr S.E."/>
            <person name="Hunt B.G."/>
            <person name="Goodisman M.A.D."/>
        </authorList>
    </citation>
    <scope>NUCLEOTIDE SEQUENCE [LARGE SCALE GENOMIC DNA]</scope>
    <source>
        <strain evidence="1">232</strain>
        <tissue evidence="1">Head and thorax</tissue>
    </source>
</reference>